<feature type="region of interest" description="Disordered" evidence="1">
    <location>
        <begin position="102"/>
        <end position="121"/>
    </location>
</feature>
<dbReference type="EMBL" id="KZ819338">
    <property type="protein sequence ID" value="PWN18169.1"/>
    <property type="molecule type" value="Genomic_DNA"/>
</dbReference>
<evidence type="ECO:0000256" key="1">
    <source>
        <dbReference type="SAM" id="MobiDB-lite"/>
    </source>
</evidence>
<sequence>MSSPPSFLSPLFSSSPSPIPIYPLPHFSHSKPTFPELTSPIASSSFHPALEAALHLANGDLYSAHFLVRKGQGGRRELDWGHGLLHRLEGDWGNAKTFWTSSPSGSGSGSGSGDSTMPTLSSKLSHPSQYLDLLLLLLLLLPSAAPRSATCLPC</sequence>
<dbReference type="GeneID" id="37017326"/>
<dbReference type="STRING" id="1684307.A0A316TXT3"/>
<reference evidence="2 3" key="1">
    <citation type="journal article" date="2018" name="Mol. Biol. Evol.">
        <title>Broad Genomic Sampling Reveals a Smut Pathogenic Ancestry of the Fungal Clade Ustilaginomycotina.</title>
        <authorList>
            <person name="Kijpornyongpan T."/>
            <person name="Mondo S.J."/>
            <person name="Barry K."/>
            <person name="Sandor L."/>
            <person name="Lee J."/>
            <person name="Lipzen A."/>
            <person name="Pangilinan J."/>
            <person name="LaButti K."/>
            <person name="Hainaut M."/>
            <person name="Henrissat B."/>
            <person name="Grigoriev I.V."/>
            <person name="Spatafora J.W."/>
            <person name="Aime M.C."/>
        </authorList>
    </citation>
    <scope>NUCLEOTIDE SEQUENCE [LARGE SCALE GENOMIC DNA]</scope>
    <source>
        <strain evidence="2 3">MCA 4718</strain>
    </source>
</reference>
<organism evidence="2 3">
    <name type="scientific">Pseudomicrostroma glucosiphilum</name>
    <dbReference type="NCBI Taxonomy" id="1684307"/>
    <lineage>
        <taxon>Eukaryota</taxon>
        <taxon>Fungi</taxon>
        <taxon>Dikarya</taxon>
        <taxon>Basidiomycota</taxon>
        <taxon>Ustilaginomycotina</taxon>
        <taxon>Exobasidiomycetes</taxon>
        <taxon>Microstromatales</taxon>
        <taxon>Microstromatales incertae sedis</taxon>
        <taxon>Pseudomicrostroma</taxon>
    </lineage>
</organism>
<dbReference type="OrthoDB" id="2306919at2759"/>
<protein>
    <submittedName>
        <fullName evidence="2">Uncharacterized protein</fullName>
    </submittedName>
</protein>
<evidence type="ECO:0000313" key="2">
    <source>
        <dbReference type="EMBL" id="PWN18169.1"/>
    </source>
</evidence>
<keyword evidence="3" id="KW-1185">Reference proteome</keyword>
<dbReference type="Proteomes" id="UP000245942">
    <property type="component" value="Unassembled WGS sequence"/>
</dbReference>
<gene>
    <name evidence="2" type="ORF">BCV69DRAFT_87258</name>
</gene>
<accession>A0A316TXT3</accession>
<name>A0A316TXT3_9BASI</name>
<evidence type="ECO:0000313" key="3">
    <source>
        <dbReference type="Proteomes" id="UP000245942"/>
    </source>
</evidence>
<dbReference type="RefSeq" id="XP_025345329.1">
    <property type="nucleotide sequence ID" value="XM_025495592.1"/>
</dbReference>
<dbReference type="AlphaFoldDB" id="A0A316TXT3"/>
<proteinExistence type="predicted"/>